<comment type="caution">
    <text evidence="2">The sequence shown here is derived from an EMBL/GenBank/DDBJ whole genome shotgun (WGS) entry which is preliminary data.</text>
</comment>
<feature type="compositionally biased region" description="Basic and acidic residues" evidence="1">
    <location>
        <begin position="111"/>
        <end position="125"/>
    </location>
</feature>
<keyword evidence="3" id="KW-1185">Reference proteome</keyword>
<organism evidence="2 3">
    <name type="scientific">Commensalibacter oyaizuii</name>
    <dbReference type="NCBI Taxonomy" id="3043873"/>
    <lineage>
        <taxon>Bacteria</taxon>
        <taxon>Pseudomonadati</taxon>
        <taxon>Pseudomonadota</taxon>
        <taxon>Alphaproteobacteria</taxon>
        <taxon>Acetobacterales</taxon>
        <taxon>Acetobacteraceae</taxon>
    </lineage>
</organism>
<dbReference type="Proteomes" id="UP001431634">
    <property type="component" value="Unassembled WGS sequence"/>
</dbReference>
<dbReference type="EMBL" id="JASBAO010000001">
    <property type="protein sequence ID" value="MDI2091604.1"/>
    <property type="molecule type" value="Genomic_DNA"/>
</dbReference>
<name>A0ABT6Q550_9PROT</name>
<evidence type="ECO:0000313" key="2">
    <source>
        <dbReference type="EMBL" id="MDI2091604.1"/>
    </source>
</evidence>
<sequence length="303" mass="34818">MTRIPSNHHWVKFEFKDWLIDGAIRSCDAATRGIYMDLFCLAMTSKKTGVLALNDKQICKQLAIKPLQFERVIKNLIAVKLCSRGRGNELILTQFVDDIDLKDAEIVPNRTDMEPNRCRTGKENVENPPKIDPPIKEKNRNRIDPPYPQTKDKVVPIHSHHESFNQILLLLMDRTSHSEPECRGQIEQWVQQIGDLQTVIGIVRAASNKNDPFSYISKCVGNHRKKNASQPTKQDKITPSWALSRGKHADDPEFQRLSADNQSIALQLIDGKTPKWLVRFHENHNPAAYKFYEKHRQNQEKAA</sequence>
<feature type="compositionally biased region" description="Basic and acidic residues" evidence="1">
    <location>
        <begin position="133"/>
        <end position="143"/>
    </location>
</feature>
<reference evidence="2" key="1">
    <citation type="submission" date="2023-05" db="EMBL/GenBank/DDBJ databases">
        <title>Whole genome sequence of Commensalibacter sp.</title>
        <authorList>
            <person name="Charoenyingcharoen P."/>
            <person name="Yukphan P."/>
        </authorList>
    </citation>
    <scope>NUCLEOTIDE SEQUENCE</scope>
    <source>
        <strain evidence="2">TBRC 16381</strain>
    </source>
</reference>
<evidence type="ECO:0000313" key="3">
    <source>
        <dbReference type="Proteomes" id="UP001431634"/>
    </source>
</evidence>
<gene>
    <name evidence="2" type="ORF">QJV27_09540</name>
</gene>
<feature type="region of interest" description="Disordered" evidence="1">
    <location>
        <begin position="222"/>
        <end position="248"/>
    </location>
</feature>
<protein>
    <submittedName>
        <fullName evidence="2">Uncharacterized protein</fullName>
    </submittedName>
</protein>
<accession>A0ABT6Q550</accession>
<proteinExistence type="predicted"/>
<dbReference type="RefSeq" id="WP_281448693.1">
    <property type="nucleotide sequence ID" value="NZ_JASBAO010000001.1"/>
</dbReference>
<feature type="region of interest" description="Disordered" evidence="1">
    <location>
        <begin position="111"/>
        <end position="153"/>
    </location>
</feature>
<evidence type="ECO:0000256" key="1">
    <source>
        <dbReference type="SAM" id="MobiDB-lite"/>
    </source>
</evidence>